<evidence type="ECO:0000313" key="10">
    <source>
        <dbReference type="EMBL" id="WPD18126.1"/>
    </source>
</evidence>
<evidence type="ECO:0000256" key="6">
    <source>
        <dbReference type="ARBA" id="ARBA00022833"/>
    </source>
</evidence>
<keyword evidence="4" id="KW-0479">Metal-binding</keyword>
<evidence type="ECO:0000256" key="3">
    <source>
        <dbReference type="ARBA" id="ARBA00006247"/>
    </source>
</evidence>
<feature type="region of interest" description="Disordered" evidence="8">
    <location>
        <begin position="1"/>
        <end position="53"/>
    </location>
</feature>
<proteinExistence type="inferred from homology"/>
<dbReference type="InterPro" id="IPR010182">
    <property type="entry name" value="ArgE/DapE"/>
</dbReference>
<dbReference type="Proteomes" id="UP001304683">
    <property type="component" value="Chromosome"/>
</dbReference>
<keyword evidence="7" id="KW-0170">Cobalt</keyword>
<dbReference type="Pfam" id="PF01546">
    <property type="entry name" value="Peptidase_M20"/>
    <property type="match status" value="1"/>
</dbReference>
<dbReference type="InterPro" id="IPR011650">
    <property type="entry name" value="Peptidase_M20_dimer"/>
</dbReference>
<accession>A0ABZ0QL21</accession>
<evidence type="ECO:0000256" key="2">
    <source>
        <dbReference type="ARBA" id="ARBA00001947"/>
    </source>
</evidence>
<dbReference type="SUPFAM" id="SSF53187">
    <property type="entry name" value="Zn-dependent exopeptidases"/>
    <property type="match status" value="1"/>
</dbReference>
<evidence type="ECO:0000256" key="7">
    <source>
        <dbReference type="ARBA" id="ARBA00023285"/>
    </source>
</evidence>
<dbReference type="RefSeq" id="WP_318749997.1">
    <property type="nucleotide sequence ID" value="NZ_CP132508.1"/>
</dbReference>
<dbReference type="Pfam" id="PF07687">
    <property type="entry name" value="M20_dimer"/>
    <property type="match status" value="1"/>
</dbReference>
<evidence type="ECO:0000256" key="1">
    <source>
        <dbReference type="ARBA" id="ARBA00001941"/>
    </source>
</evidence>
<organism evidence="10 11">
    <name type="scientific">Thermaerobacter composti</name>
    <dbReference type="NCBI Taxonomy" id="554949"/>
    <lineage>
        <taxon>Bacteria</taxon>
        <taxon>Bacillati</taxon>
        <taxon>Bacillota</taxon>
        <taxon>Clostridia</taxon>
        <taxon>Eubacteriales</taxon>
        <taxon>Clostridiales Family XVII. Incertae Sedis</taxon>
        <taxon>Thermaerobacter</taxon>
    </lineage>
</organism>
<protein>
    <submittedName>
        <fullName evidence="10">ArgE/DapE family deacylase</fullName>
    </submittedName>
</protein>
<comment type="similarity">
    <text evidence="3">Belongs to the peptidase M20A family.</text>
</comment>
<comment type="cofactor">
    <cofactor evidence="1">
        <name>Co(2+)</name>
        <dbReference type="ChEBI" id="CHEBI:48828"/>
    </cofactor>
</comment>
<dbReference type="Gene3D" id="3.40.630.10">
    <property type="entry name" value="Zn peptidases"/>
    <property type="match status" value="1"/>
</dbReference>
<dbReference type="PANTHER" id="PTHR43808">
    <property type="entry name" value="ACETYLORNITHINE DEACETYLASE"/>
    <property type="match status" value="1"/>
</dbReference>
<name>A0ABZ0QL21_9FIRM</name>
<keyword evidence="6" id="KW-0862">Zinc</keyword>
<evidence type="ECO:0000259" key="9">
    <source>
        <dbReference type="Pfam" id="PF07687"/>
    </source>
</evidence>
<feature type="compositionally biased region" description="Low complexity" evidence="8">
    <location>
        <begin position="36"/>
        <end position="46"/>
    </location>
</feature>
<keyword evidence="5" id="KW-0378">Hydrolase</keyword>
<evidence type="ECO:0000256" key="5">
    <source>
        <dbReference type="ARBA" id="ARBA00022801"/>
    </source>
</evidence>
<dbReference type="EMBL" id="CP132508">
    <property type="protein sequence ID" value="WPD18126.1"/>
    <property type="molecule type" value="Genomic_DNA"/>
</dbReference>
<keyword evidence="11" id="KW-1185">Reference proteome</keyword>
<reference evidence="10 11" key="1">
    <citation type="submission" date="2023-08" db="EMBL/GenBank/DDBJ databases">
        <title>Genome sequence of Thermaerobacter compostii strain Ins1, a spore-forming filamentous bacterium isolated from a deep geothermal reservoir.</title>
        <authorList>
            <person name="Bregnard D."/>
            <person name="Gonzalez D."/>
            <person name="Junier P."/>
        </authorList>
    </citation>
    <scope>NUCLEOTIDE SEQUENCE [LARGE SCALE GENOMIC DNA]</scope>
    <source>
        <strain evidence="10 11">Ins1</strain>
    </source>
</reference>
<evidence type="ECO:0000256" key="4">
    <source>
        <dbReference type="ARBA" id="ARBA00022723"/>
    </source>
</evidence>
<dbReference type="Gene3D" id="3.30.70.360">
    <property type="match status" value="1"/>
</dbReference>
<sequence>MPTSGFPPARGIPPAVPQPCGEGTGGAGPTEVAGDGPTAGSGRPPAAGGGPTDGLAALVPRLAAALPREAVVDLARDLIRAVTVNPPGREARAAAVAIPWLERHGFAVTTYEPRPGRVNVIARRPGAEPGPTLLWCGHLDVVAAGDPSAWPHPPFAAVLDGGRLYGRGAVDMKGPVAAALGAAAALARLGGPRRGTLVLALVADEEAMGRHGAGWLARRGLLRADGAIVGEPTRLHLVRAQRGAAWIHLRLRGRPAHAATPHLGASAVAAAARLVLALEEHVGDVFHPLLGPPTAVVGRIRGGDSPNRVPERCDLVVDRRAVPGETEEGVRREVEALIGEVLRRHPGVTATITRWRWAEPAETPEDAAVVQVVRAAVRAVTGQDPPEAGTVAVTDMRYLVRAGIPTVIFGPGRPDLAHAPGEFIPVEELAEGALLYAVAFAGWLGVAGA</sequence>
<gene>
    <name evidence="10" type="ORF">Q5761_06935</name>
</gene>
<feature type="domain" description="Peptidase M20 dimerisation" evidence="9">
    <location>
        <begin position="240"/>
        <end position="344"/>
    </location>
</feature>
<dbReference type="InterPro" id="IPR002933">
    <property type="entry name" value="Peptidase_M20"/>
</dbReference>
<dbReference type="NCBIfam" id="TIGR01910">
    <property type="entry name" value="DapE-ArgE"/>
    <property type="match status" value="1"/>
</dbReference>
<dbReference type="InterPro" id="IPR036264">
    <property type="entry name" value="Bact_exopeptidase_dim_dom"/>
</dbReference>
<dbReference type="InterPro" id="IPR050072">
    <property type="entry name" value="Peptidase_M20A"/>
</dbReference>
<dbReference type="SUPFAM" id="SSF55031">
    <property type="entry name" value="Bacterial exopeptidase dimerisation domain"/>
    <property type="match status" value="1"/>
</dbReference>
<evidence type="ECO:0000256" key="8">
    <source>
        <dbReference type="SAM" id="MobiDB-lite"/>
    </source>
</evidence>
<evidence type="ECO:0000313" key="11">
    <source>
        <dbReference type="Proteomes" id="UP001304683"/>
    </source>
</evidence>
<comment type="cofactor">
    <cofactor evidence="2">
        <name>Zn(2+)</name>
        <dbReference type="ChEBI" id="CHEBI:29105"/>
    </cofactor>
</comment>